<dbReference type="RefSeq" id="WP_161154554.1">
    <property type="nucleotide sequence ID" value="NZ_WEKT01000011.1"/>
</dbReference>
<keyword evidence="2" id="KW-1185">Reference proteome</keyword>
<dbReference type="AlphaFoldDB" id="A0A7X4LJS6"/>
<accession>A0A7X4LJS6</accession>
<organism evidence="1 2">
    <name type="scientific">Vibrio eleionomae</name>
    <dbReference type="NCBI Taxonomy" id="2653505"/>
    <lineage>
        <taxon>Bacteria</taxon>
        <taxon>Pseudomonadati</taxon>
        <taxon>Pseudomonadota</taxon>
        <taxon>Gammaproteobacteria</taxon>
        <taxon>Vibrionales</taxon>
        <taxon>Vibrionaceae</taxon>
        <taxon>Vibrio</taxon>
    </lineage>
</organism>
<protein>
    <submittedName>
        <fullName evidence="1">Uncharacterized protein</fullName>
    </submittedName>
</protein>
<proteinExistence type="predicted"/>
<reference evidence="1 2" key="1">
    <citation type="submission" date="2019-10" db="EMBL/GenBank/DDBJ databases">
        <title>Vibrio sp. nov. isolated from a shrimp pond.</title>
        <authorList>
            <person name="Gomez-Gil B."/>
            <person name="Enciso-Ibarra J."/>
            <person name="Enciso-Ibarra K."/>
            <person name="Bolan-Mejia C."/>
        </authorList>
    </citation>
    <scope>NUCLEOTIDE SEQUENCE [LARGE SCALE GENOMIC DNA]</scope>
    <source>
        <strain evidence="1 2">CAIM 722</strain>
    </source>
</reference>
<evidence type="ECO:0000313" key="2">
    <source>
        <dbReference type="Proteomes" id="UP000462621"/>
    </source>
</evidence>
<dbReference type="Proteomes" id="UP000462621">
    <property type="component" value="Unassembled WGS sequence"/>
</dbReference>
<evidence type="ECO:0000313" key="1">
    <source>
        <dbReference type="EMBL" id="MZI93255.1"/>
    </source>
</evidence>
<dbReference type="EMBL" id="WEKT01000011">
    <property type="protein sequence ID" value="MZI93255.1"/>
    <property type="molecule type" value="Genomic_DNA"/>
</dbReference>
<gene>
    <name evidence="1" type="ORF">F9817_08610</name>
</gene>
<sequence>MPNYYLDKTPQVNGEYYVHTEGCIQMPLPSDRTFLGNFNSVQAALEKAGRIHHRCRACDNCCVPCEVN</sequence>
<name>A0A7X4LJS6_9VIBR</name>
<comment type="caution">
    <text evidence="1">The sequence shown here is derived from an EMBL/GenBank/DDBJ whole genome shotgun (WGS) entry which is preliminary data.</text>
</comment>